<organism evidence="2 3">
    <name type="scientific">Arthrobotrys musiformis</name>
    <dbReference type="NCBI Taxonomy" id="47236"/>
    <lineage>
        <taxon>Eukaryota</taxon>
        <taxon>Fungi</taxon>
        <taxon>Dikarya</taxon>
        <taxon>Ascomycota</taxon>
        <taxon>Pezizomycotina</taxon>
        <taxon>Orbiliomycetes</taxon>
        <taxon>Orbiliales</taxon>
        <taxon>Orbiliaceae</taxon>
        <taxon>Arthrobotrys</taxon>
    </lineage>
</organism>
<protein>
    <recommendedName>
        <fullName evidence="1">JmjC domain-containing protein</fullName>
    </recommendedName>
</protein>
<feature type="domain" description="JmjC" evidence="1">
    <location>
        <begin position="113"/>
        <end position="293"/>
    </location>
</feature>
<name>A0AAV9W5D0_9PEZI</name>
<dbReference type="Pfam" id="PF13621">
    <property type="entry name" value="Cupin_8"/>
    <property type="match status" value="1"/>
</dbReference>
<dbReference type="InterPro" id="IPR041667">
    <property type="entry name" value="Cupin_8"/>
</dbReference>
<keyword evidence="3" id="KW-1185">Reference proteome</keyword>
<dbReference type="EMBL" id="JAVHJL010000005">
    <property type="protein sequence ID" value="KAK6502788.1"/>
    <property type="molecule type" value="Genomic_DNA"/>
</dbReference>
<dbReference type="PROSITE" id="PS51184">
    <property type="entry name" value="JMJC"/>
    <property type="match status" value="1"/>
</dbReference>
<dbReference type="AlphaFoldDB" id="A0AAV9W5D0"/>
<evidence type="ECO:0000259" key="1">
    <source>
        <dbReference type="PROSITE" id="PS51184"/>
    </source>
</evidence>
<reference evidence="2 3" key="1">
    <citation type="submission" date="2023-08" db="EMBL/GenBank/DDBJ databases">
        <authorList>
            <person name="Palmer J.M."/>
        </authorList>
    </citation>
    <scope>NUCLEOTIDE SEQUENCE [LARGE SCALE GENOMIC DNA]</scope>
    <source>
        <strain evidence="2 3">TWF481</strain>
    </source>
</reference>
<comment type="caution">
    <text evidence="2">The sequence shown here is derived from an EMBL/GenBank/DDBJ whole genome shotgun (WGS) entry which is preliminary data.</text>
</comment>
<evidence type="ECO:0000313" key="3">
    <source>
        <dbReference type="Proteomes" id="UP001370758"/>
    </source>
</evidence>
<dbReference type="InterPro" id="IPR003347">
    <property type="entry name" value="JmjC_dom"/>
</dbReference>
<dbReference type="PANTHER" id="PTHR12461:SF105">
    <property type="entry name" value="HYPOXIA-INDUCIBLE FACTOR 1-ALPHA INHIBITOR"/>
    <property type="match status" value="1"/>
</dbReference>
<proteinExistence type="predicted"/>
<dbReference type="Gene3D" id="2.60.120.650">
    <property type="entry name" value="Cupin"/>
    <property type="match status" value="1"/>
</dbReference>
<accession>A0AAV9W5D0</accession>
<dbReference type="Proteomes" id="UP001370758">
    <property type="component" value="Unassembled WGS sequence"/>
</dbReference>
<dbReference type="PANTHER" id="PTHR12461">
    <property type="entry name" value="HYPOXIA-INDUCIBLE FACTOR 1 ALPHA INHIBITOR-RELATED"/>
    <property type="match status" value="1"/>
</dbReference>
<evidence type="ECO:0000313" key="2">
    <source>
        <dbReference type="EMBL" id="KAK6502788.1"/>
    </source>
</evidence>
<gene>
    <name evidence="2" type="ORF">TWF481_007835</name>
</gene>
<sequence>MRLPRAFSYKPFFTHPTPSTFSTYWSTTPPPLRQPHKFPSSLLTPHIPAFKTWFHPNTNELNTTYLNPLITSTNVPVEITIPGEDGEPAALPFNTFLNYLTSNDDGPGIYLTQHPPPPSLVDDLPPPFSHLGFTVIPAYQRGKGGICVYTSSLWLSRATNETHTPLHRDPNDNLFLQLSSSKKIITISPEMGDTIFRHLHQKGKLSSTDPRGRIRDGLLMAKESGVFDRIFWCPEDVEDEIEEEVVNTLASSEVYFTTVERGEAVYIPRGWWHSVKSVVGDRGVVGSMNWWFR</sequence>
<dbReference type="SUPFAM" id="SSF51197">
    <property type="entry name" value="Clavaminate synthase-like"/>
    <property type="match status" value="1"/>
</dbReference>